<name>A0A0C9WNI0_9AGAR</name>
<dbReference type="AlphaFoldDB" id="A0A0C9WNI0"/>
<feature type="compositionally biased region" description="Basic residues" evidence="1">
    <location>
        <begin position="47"/>
        <end position="60"/>
    </location>
</feature>
<feature type="region of interest" description="Disordered" evidence="1">
    <location>
        <begin position="29"/>
        <end position="69"/>
    </location>
</feature>
<dbReference type="EMBL" id="KN838653">
    <property type="protein sequence ID" value="KIJ99129.1"/>
    <property type="molecule type" value="Genomic_DNA"/>
</dbReference>
<sequence>MSPTQTSRNGQGNRVFGKTRCHVAVSNMATKRTTWHEGQMTTSNHGHSQRHSSVMRRPPRWMKMADNDA</sequence>
<dbReference type="Proteomes" id="UP000054477">
    <property type="component" value="Unassembled WGS sequence"/>
</dbReference>
<reference evidence="3" key="2">
    <citation type="submission" date="2015-01" db="EMBL/GenBank/DDBJ databases">
        <title>Evolutionary Origins and Diversification of the Mycorrhizal Mutualists.</title>
        <authorList>
            <consortium name="DOE Joint Genome Institute"/>
            <consortium name="Mycorrhizal Genomics Consortium"/>
            <person name="Kohler A."/>
            <person name="Kuo A."/>
            <person name="Nagy L.G."/>
            <person name="Floudas D."/>
            <person name="Copeland A."/>
            <person name="Barry K.W."/>
            <person name="Cichocki N."/>
            <person name="Veneault-Fourrey C."/>
            <person name="LaButti K."/>
            <person name="Lindquist E.A."/>
            <person name="Lipzen A."/>
            <person name="Lundell T."/>
            <person name="Morin E."/>
            <person name="Murat C."/>
            <person name="Riley R."/>
            <person name="Ohm R."/>
            <person name="Sun H."/>
            <person name="Tunlid A."/>
            <person name="Henrissat B."/>
            <person name="Grigoriev I.V."/>
            <person name="Hibbett D.S."/>
            <person name="Martin F."/>
        </authorList>
    </citation>
    <scope>NUCLEOTIDE SEQUENCE [LARGE SCALE GENOMIC DNA]</scope>
    <source>
        <strain evidence="3">LaAM-08-1</strain>
    </source>
</reference>
<protein>
    <submittedName>
        <fullName evidence="2">Unplaced genomic scaffold K443scaffold_118, whole genome shotgun sequence</fullName>
    </submittedName>
</protein>
<keyword evidence="3" id="KW-1185">Reference proteome</keyword>
<evidence type="ECO:0000256" key="1">
    <source>
        <dbReference type="SAM" id="MobiDB-lite"/>
    </source>
</evidence>
<gene>
    <name evidence="2" type="ORF">K443DRAFT_8635</name>
</gene>
<reference evidence="2 3" key="1">
    <citation type="submission" date="2014-04" db="EMBL/GenBank/DDBJ databases">
        <authorList>
            <consortium name="DOE Joint Genome Institute"/>
            <person name="Kuo A."/>
            <person name="Kohler A."/>
            <person name="Nagy L.G."/>
            <person name="Floudas D."/>
            <person name="Copeland A."/>
            <person name="Barry K.W."/>
            <person name="Cichocki N."/>
            <person name="Veneault-Fourrey C."/>
            <person name="LaButti K."/>
            <person name="Lindquist E.A."/>
            <person name="Lipzen A."/>
            <person name="Lundell T."/>
            <person name="Morin E."/>
            <person name="Murat C."/>
            <person name="Sun H."/>
            <person name="Tunlid A."/>
            <person name="Henrissat B."/>
            <person name="Grigoriev I.V."/>
            <person name="Hibbett D.S."/>
            <person name="Martin F."/>
            <person name="Nordberg H.P."/>
            <person name="Cantor M.N."/>
            <person name="Hua S.X."/>
        </authorList>
    </citation>
    <scope>NUCLEOTIDE SEQUENCE [LARGE SCALE GENOMIC DNA]</scope>
    <source>
        <strain evidence="2 3">LaAM-08-1</strain>
    </source>
</reference>
<evidence type="ECO:0000313" key="2">
    <source>
        <dbReference type="EMBL" id="KIJ99129.1"/>
    </source>
</evidence>
<proteinExistence type="predicted"/>
<accession>A0A0C9WNI0</accession>
<dbReference type="HOGENOM" id="CLU_2776286_0_0_1"/>
<organism evidence="2 3">
    <name type="scientific">Laccaria amethystina LaAM-08-1</name>
    <dbReference type="NCBI Taxonomy" id="1095629"/>
    <lineage>
        <taxon>Eukaryota</taxon>
        <taxon>Fungi</taxon>
        <taxon>Dikarya</taxon>
        <taxon>Basidiomycota</taxon>
        <taxon>Agaricomycotina</taxon>
        <taxon>Agaricomycetes</taxon>
        <taxon>Agaricomycetidae</taxon>
        <taxon>Agaricales</taxon>
        <taxon>Agaricineae</taxon>
        <taxon>Hydnangiaceae</taxon>
        <taxon>Laccaria</taxon>
    </lineage>
</organism>
<evidence type="ECO:0000313" key="3">
    <source>
        <dbReference type="Proteomes" id="UP000054477"/>
    </source>
</evidence>